<dbReference type="EMBL" id="MNBE01000665">
    <property type="protein sequence ID" value="OKO98999.1"/>
    <property type="molecule type" value="Genomic_DNA"/>
</dbReference>
<dbReference type="OrthoDB" id="5427059at2759"/>
<name>A0A1Q5TFI9_9EURO</name>
<comment type="caution">
    <text evidence="1">The sequence shown here is derived from an EMBL/GenBank/DDBJ whole genome shotgun (WGS) entry which is preliminary data.</text>
</comment>
<dbReference type="Proteomes" id="UP000186955">
    <property type="component" value="Unassembled WGS sequence"/>
</dbReference>
<dbReference type="AlphaFoldDB" id="A0A1Q5TFI9"/>
<evidence type="ECO:0000313" key="2">
    <source>
        <dbReference type="Proteomes" id="UP000186955"/>
    </source>
</evidence>
<sequence>MAKPTLEGLPTELLIIILSQISDLDTLKSIVLSSPVCHRVYLTVRHEVLHNLLMEQYGAILDLSEAITAIRSKGLLLEYHKDQAIVVLDNWRRRGETRQSSSTPITRVDRPDGLEEIIKLLQFHKKLHFFLEDYTMNLPRPPWIDPAQWEQELPIKMSDTEKRRFMRALCRLQTHAHIFGPPEGLPRPEDTSLYPQPHHEHIGNMYEDEPAYRLFFGAMPPWEYQEMGCVWSYLLTKYDPVIKNISNDLRDAMKNAKSQFFWNELGDECPPSAVIDTVHDLKTLPDYTENLTSLGPDFLYRVLHAAKIPQRNMVIGNLNTSHWAFIGLGIGSWDNRIPFTEPADRHQVRNFEQFWSTLPPIDQPNLGWRELGLIPHTPEQELEDVLFEENERNLEDKEWSWGYALWDDARLNEWKAPLVRDESLYARRINPPPPLLLTAP</sequence>
<evidence type="ECO:0000313" key="1">
    <source>
        <dbReference type="EMBL" id="OKO98999.1"/>
    </source>
</evidence>
<accession>A0A1Q5TFI9</accession>
<keyword evidence="2" id="KW-1185">Reference proteome</keyword>
<organism evidence="1 2">
    <name type="scientific">Penicillium subrubescens</name>
    <dbReference type="NCBI Taxonomy" id="1316194"/>
    <lineage>
        <taxon>Eukaryota</taxon>
        <taxon>Fungi</taxon>
        <taxon>Dikarya</taxon>
        <taxon>Ascomycota</taxon>
        <taxon>Pezizomycotina</taxon>
        <taxon>Eurotiomycetes</taxon>
        <taxon>Eurotiomycetidae</taxon>
        <taxon>Eurotiales</taxon>
        <taxon>Aspergillaceae</taxon>
        <taxon>Penicillium</taxon>
    </lineage>
</organism>
<reference evidence="1 2" key="1">
    <citation type="submission" date="2016-10" db="EMBL/GenBank/DDBJ databases">
        <title>Genome sequence of the ascomycete fungus Penicillium subrubescens.</title>
        <authorList>
            <person name="De Vries R.P."/>
            <person name="Peng M."/>
            <person name="Dilokpimol A."/>
            <person name="Hilden K."/>
            <person name="Makela M.R."/>
            <person name="Grigoriev I."/>
            <person name="Riley R."/>
            <person name="Granchi Z."/>
        </authorList>
    </citation>
    <scope>NUCLEOTIDE SEQUENCE [LARGE SCALE GENOMIC DNA]</scope>
    <source>
        <strain evidence="1 2">CBS 132785</strain>
    </source>
</reference>
<proteinExistence type="predicted"/>
<protein>
    <recommendedName>
        <fullName evidence="3">F-box domain-containing protein</fullName>
    </recommendedName>
</protein>
<gene>
    <name evidence="1" type="ORF">PENSUB_8916</name>
</gene>
<evidence type="ECO:0008006" key="3">
    <source>
        <dbReference type="Google" id="ProtNLM"/>
    </source>
</evidence>